<reference evidence="2" key="3">
    <citation type="submission" date="2015-04" db="UniProtKB">
        <authorList>
            <consortium name="EnsemblPlants"/>
        </authorList>
    </citation>
    <scope>IDENTIFICATION</scope>
    <source>
        <strain evidence="2">cv. Jemalong A17</strain>
    </source>
</reference>
<evidence type="ECO:0000313" key="2">
    <source>
        <dbReference type="EnsemblPlants" id="AES97898"/>
    </source>
</evidence>
<dbReference type="OMA" id="HAKTHII"/>
<organism evidence="1 3">
    <name type="scientific">Medicago truncatula</name>
    <name type="common">Barrel medic</name>
    <name type="synonym">Medicago tribuloides</name>
    <dbReference type="NCBI Taxonomy" id="3880"/>
    <lineage>
        <taxon>Eukaryota</taxon>
        <taxon>Viridiplantae</taxon>
        <taxon>Streptophyta</taxon>
        <taxon>Embryophyta</taxon>
        <taxon>Tracheophyta</taxon>
        <taxon>Spermatophyta</taxon>
        <taxon>Magnoliopsida</taxon>
        <taxon>eudicotyledons</taxon>
        <taxon>Gunneridae</taxon>
        <taxon>Pentapetalae</taxon>
        <taxon>rosids</taxon>
        <taxon>fabids</taxon>
        <taxon>Fabales</taxon>
        <taxon>Fabaceae</taxon>
        <taxon>Papilionoideae</taxon>
        <taxon>50 kb inversion clade</taxon>
        <taxon>NPAAA clade</taxon>
        <taxon>Hologalegina</taxon>
        <taxon>IRL clade</taxon>
        <taxon>Trifolieae</taxon>
        <taxon>Medicago</taxon>
    </lineage>
</organism>
<gene>
    <name evidence="1" type="ordered locus">MTR_5g061550</name>
</gene>
<accession>G7K9Z6</accession>
<evidence type="ECO:0000313" key="1">
    <source>
        <dbReference type="EMBL" id="AES97898.1"/>
    </source>
</evidence>
<sequence>MAMGVDLAEAYVLRKMYKEKLKEGEEAKGPKNSAIGSKDERSSKCFFWFSKKLRRTTRIRDINEKERNKQVLDPIYKKKFEVEIVSEWLLSVGN</sequence>
<dbReference type="AlphaFoldDB" id="G7K9Z6"/>
<evidence type="ECO:0000313" key="3">
    <source>
        <dbReference type="Proteomes" id="UP000002051"/>
    </source>
</evidence>
<dbReference type="PANTHER" id="PTHR34950">
    <property type="entry name" value="OS04G0457400 PROTEIN"/>
    <property type="match status" value="1"/>
</dbReference>
<protein>
    <submittedName>
        <fullName evidence="1 2">Uncharacterized protein</fullName>
    </submittedName>
</protein>
<keyword evidence="3" id="KW-1185">Reference proteome</keyword>
<reference evidence="1 3" key="2">
    <citation type="journal article" date="2014" name="BMC Genomics">
        <title>An improved genome release (version Mt4.0) for the model legume Medicago truncatula.</title>
        <authorList>
            <person name="Tang H."/>
            <person name="Krishnakumar V."/>
            <person name="Bidwell S."/>
            <person name="Rosen B."/>
            <person name="Chan A."/>
            <person name="Zhou S."/>
            <person name="Gentzbittel L."/>
            <person name="Childs K.L."/>
            <person name="Yandell M."/>
            <person name="Gundlach H."/>
            <person name="Mayer K.F."/>
            <person name="Schwartz D.C."/>
            <person name="Town C.D."/>
        </authorList>
    </citation>
    <scope>GENOME REANNOTATION</scope>
    <source>
        <strain evidence="2 3">cv. Jemalong A17</strain>
    </source>
</reference>
<dbReference type="EMBL" id="CM001221">
    <property type="protein sequence ID" value="AES97898.1"/>
    <property type="molecule type" value="Genomic_DNA"/>
</dbReference>
<dbReference type="HOGENOM" id="CLU_185556_0_0_1"/>
<name>G7K9Z6_MEDTR</name>
<dbReference type="PaxDb" id="3880-AES97898"/>
<dbReference type="EnsemblPlants" id="AES97898">
    <property type="protein sequence ID" value="AES97898"/>
    <property type="gene ID" value="MTR_5g061550"/>
</dbReference>
<reference evidence="1 3" key="1">
    <citation type="journal article" date="2011" name="Nature">
        <title>The Medicago genome provides insight into the evolution of rhizobial symbioses.</title>
        <authorList>
            <person name="Young N.D."/>
            <person name="Debelle F."/>
            <person name="Oldroyd G.E."/>
            <person name="Geurts R."/>
            <person name="Cannon S.B."/>
            <person name="Udvardi M.K."/>
            <person name="Benedito V.A."/>
            <person name="Mayer K.F."/>
            <person name="Gouzy J."/>
            <person name="Schoof H."/>
            <person name="Van de Peer Y."/>
            <person name="Proost S."/>
            <person name="Cook D.R."/>
            <person name="Meyers B.C."/>
            <person name="Spannagl M."/>
            <person name="Cheung F."/>
            <person name="De Mita S."/>
            <person name="Krishnakumar V."/>
            <person name="Gundlach H."/>
            <person name="Zhou S."/>
            <person name="Mudge J."/>
            <person name="Bharti A.K."/>
            <person name="Murray J.D."/>
            <person name="Naoumkina M.A."/>
            <person name="Rosen B."/>
            <person name="Silverstein K.A."/>
            <person name="Tang H."/>
            <person name="Rombauts S."/>
            <person name="Zhao P.X."/>
            <person name="Zhou P."/>
            <person name="Barbe V."/>
            <person name="Bardou P."/>
            <person name="Bechner M."/>
            <person name="Bellec A."/>
            <person name="Berger A."/>
            <person name="Berges H."/>
            <person name="Bidwell S."/>
            <person name="Bisseling T."/>
            <person name="Choisne N."/>
            <person name="Couloux A."/>
            <person name="Denny R."/>
            <person name="Deshpande S."/>
            <person name="Dai X."/>
            <person name="Doyle J.J."/>
            <person name="Dudez A.M."/>
            <person name="Farmer A.D."/>
            <person name="Fouteau S."/>
            <person name="Franken C."/>
            <person name="Gibelin C."/>
            <person name="Gish J."/>
            <person name="Goldstein S."/>
            <person name="Gonzalez A.J."/>
            <person name="Green P.J."/>
            <person name="Hallab A."/>
            <person name="Hartog M."/>
            <person name="Hua A."/>
            <person name="Humphray S.J."/>
            <person name="Jeong D.H."/>
            <person name="Jing Y."/>
            <person name="Jocker A."/>
            <person name="Kenton S.M."/>
            <person name="Kim D.J."/>
            <person name="Klee K."/>
            <person name="Lai H."/>
            <person name="Lang C."/>
            <person name="Lin S."/>
            <person name="Macmil S.L."/>
            <person name="Magdelenat G."/>
            <person name="Matthews L."/>
            <person name="McCorrison J."/>
            <person name="Monaghan E.L."/>
            <person name="Mun J.H."/>
            <person name="Najar F.Z."/>
            <person name="Nicholson C."/>
            <person name="Noirot C."/>
            <person name="O'Bleness M."/>
            <person name="Paule C.R."/>
            <person name="Poulain J."/>
            <person name="Prion F."/>
            <person name="Qin B."/>
            <person name="Qu C."/>
            <person name="Retzel E.F."/>
            <person name="Riddle C."/>
            <person name="Sallet E."/>
            <person name="Samain S."/>
            <person name="Samson N."/>
            <person name="Sanders I."/>
            <person name="Saurat O."/>
            <person name="Scarpelli C."/>
            <person name="Schiex T."/>
            <person name="Segurens B."/>
            <person name="Severin A.J."/>
            <person name="Sherrier D.J."/>
            <person name="Shi R."/>
            <person name="Sims S."/>
            <person name="Singer S.R."/>
            <person name="Sinharoy S."/>
            <person name="Sterck L."/>
            <person name="Viollet A."/>
            <person name="Wang B.B."/>
            <person name="Wang K."/>
            <person name="Wang M."/>
            <person name="Wang X."/>
            <person name="Warfsmann J."/>
            <person name="Weissenbach J."/>
            <person name="White D.D."/>
            <person name="White J.D."/>
            <person name="Wiley G.B."/>
            <person name="Wincker P."/>
            <person name="Xing Y."/>
            <person name="Yang L."/>
            <person name="Yao Z."/>
            <person name="Ying F."/>
            <person name="Zhai J."/>
            <person name="Zhou L."/>
            <person name="Zuber A."/>
            <person name="Denarie J."/>
            <person name="Dixon R.A."/>
            <person name="May G.D."/>
            <person name="Schwartz D.C."/>
            <person name="Rogers J."/>
            <person name="Quetier F."/>
            <person name="Town C.D."/>
            <person name="Roe B.A."/>
        </authorList>
    </citation>
    <scope>NUCLEOTIDE SEQUENCE [LARGE SCALE GENOMIC DNA]</scope>
    <source>
        <strain evidence="1">A17</strain>
        <strain evidence="2 3">cv. Jemalong A17</strain>
    </source>
</reference>
<dbReference type="PANTHER" id="PTHR34950:SF15">
    <property type="entry name" value="REMORIN C-TERMINAL DOMAIN-CONTAINING PROTEIN"/>
    <property type="match status" value="1"/>
</dbReference>
<proteinExistence type="predicted"/>
<dbReference type="Proteomes" id="UP000002051">
    <property type="component" value="Chromosome 5"/>
</dbReference>